<accession>A0A915ZJL8</accession>
<proteinExistence type="predicted"/>
<dbReference type="AlphaFoldDB" id="A0A915ZJL8"/>
<evidence type="ECO:0000313" key="2">
    <source>
        <dbReference type="EMBL" id="CAB5379328.1"/>
    </source>
</evidence>
<evidence type="ECO:0000313" key="3">
    <source>
        <dbReference type="Proteomes" id="UP000684084"/>
    </source>
</evidence>
<dbReference type="Proteomes" id="UP000684084">
    <property type="component" value="Unassembled WGS sequence"/>
</dbReference>
<evidence type="ECO:0000259" key="1">
    <source>
        <dbReference type="Pfam" id="PF21530"/>
    </source>
</evidence>
<gene>
    <name evidence="2" type="ORF">CHRIB12_LOCUS16579</name>
</gene>
<dbReference type="OrthoDB" id="3691720at2759"/>
<sequence>MNQFPTGEAFEYLSADTVEEADDQCPQEFLNSLTVSGLPPHKLILKLETLIILLRNLQPNDGLCKWTKLVCRTFQKHDIEVEIITENHPGTRVFIPRIMMSPSETDLPFIFKRRSICNDHK</sequence>
<comment type="caution">
    <text evidence="2">The sequence shown here is derived from an EMBL/GenBank/DDBJ whole genome shotgun (WGS) entry which is preliminary data.</text>
</comment>
<protein>
    <recommendedName>
        <fullName evidence="1">DNA helicase Pif1-like 2B domain-containing protein</fullName>
    </recommendedName>
</protein>
<dbReference type="InterPro" id="IPR049163">
    <property type="entry name" value="Pif1-like_2B_dom"/>
</dbReference>
<feature type="domain" description="DNA helicase Pif1-like 2B" evidence="1">
    <location>
        <begin position="28"/>
        <end position="70"/>
    </location>
</feature>
<reference evidence="2" key="1">
    <citation type="submission" date="2020-05" db="EMBL/GenBank/DDBJ databases">
        <authorList>
            <person name="Rincon C."/>
            <person name="Sanders R I."/>
            <person name="Robbins C."/>
            <person name="Chaturvedi A."/>
        </authorList>
    </citation>
    <scope>NUCLEOTIDE SEQUENCE</scope>
    <source>
        <strain evidence="2">CHB12</strain>
    </source>
</reference>
<dbReference type="PANTHER" id="PTHR10492">
    <property type="match status" value="1"/>
</dbReference>
<organism evidence="2 3">
    <name type="scientific">Rhizophagus irregularis</name>
    <dbReference type="NCBI Taxonomy" id="588596"/>
    <lineage>
        <taxon>Eukaryota</taxon>
        <taxon>Fungi</taxon>
        <taxon>Fungi incertae sedis</taxon>
        <taxon>Mucoromycota</taxon>
        <taxon>Glomeromycotina</taxon>
        <taxon>Glomeromycetes</taxon>
        <taxon>Glomerales</taxon>
        <taxon>Glomeraceae</taxon>
        <taxon>Rhizophagus</taxon>
    </lineage>
</organism>
<dbReference type="PANTHER" id="PTHR10492:SF57">
    <property type="entry name" value="ATP-DEPENDENT DNA HELICASE"/>
    <property type="match status" value="1"/>
</dbReference>
<dbReference type="EMBL" id="CAGKOT010000040">
    <property type="protein sequence ID" value="CAB5379328.1"/>
    <property type="molecule type" value="Genomic_DNA"/>
</dbReference>
<name>A0A915ZJL8_9GLOM</name>
<dbReference type="Pfam" id="PF21530">
    <property type="entry name" value="Pif1_2B_dom"/>
    <property type="match status" value="1"/>
</dbReference>